<proteinExistence type="predicted"/>
<comment type="cofactor">
    <cofactor evidence="1">
        <name>Mg(2+)</name>
        <dbReference type="ChEBI" id="CHEBI:18420"/>
    </cofactor>
</comment>
<dbReference type="NCBIfam" id="TIGR00757">
    <property type="entry name" value="RNaseEG"/>
    <property type="match status" value="1"/>
</dbReference>
<dbReference type="InterPro" id="IPR004659">
    <property type="entry name" value="RNase_E/G"/>
</dbReference>
<dbReference type="Pfam" id="PF10150">
    <property type="entry name" value="RNase_E_G"/>
    <property type="match status" value="1"/>
</dbReference>
<evidence type="ECO:0000256" key="2">
    <source>
        <dbReference type="ARBA" id="ARBA00022723"/>
    </source>
</evidence>
<name>A0A2Z2KSW1_9BACL</name>
<dbReference type="GO" id="GO:0016787">
    <property type="term" value="F:hydrolase activity"/>
    <property type="evidence" value="ECO:0007669"/>
    <property type="project" value="UniProtKB-KW"/>
</dbReference>
<dbReference type="PANTHER" id="PTHR30001:SF0">
    <property type="entry name" value="RIBONUCLEASE G"/>
    <property type="match status" value="1"/>
</dbReference>
<dbReference type="OrthoDB" id="9804278at2"/>
<dbReference type="Gene3D" id="2.40.50.140">
    <property type="entry name" value="Nucleic acid-binding proteins"/>
    <property type="match status" value="1"/>
</dbReference>
<keyword evidence="2" id="KW-0479">Metal-binding</keyword>
<dbReference type="SUPFAM" id="SSF50249">
    <property type="entry name" value="Nucleic acid-binding proteins"/>
    <property type="match status" value="1"/>
</dbReference>
<reference evidence="7 8" key="1">
    <citation type="submission" date="2017-06" db="EMBL/GenBank/DDBJ databases">
        <title>Complete genome sequence of Paenibacillus donghaensis KCTC 13049T isolated from East Sea sediment, South Korea.</title>
        <authorList>
            <person name="Jung B.K."/>
            <person name="Hong S.-J."/>
            <person name="Shin J.-H."/>
        </authorList>
    </citation>
    <scope>NUCLEOTIDE SEQUENCE [LARGE SCALE GENOMIC DNA]</scope>
    <source>
        <strain evidence="7 8">KCTC 13049</strain>
    </source>
</reference>
<evidence type="ECO:0000256" key="5">
    <source>
        <dbReference type="ARBA" id="ARBA00022884"/>
    </source>
</evidence>
<dbReference type="InterPro" id="IPR019307">
    <property type="entry name" value="RNA-bd_AU-1/RNase_E/G"/>
</dbReference>
<gene>
    <name evidence="7" type="ORF">B9T62_25060</name>
</gene>
<evidence type="ECO:0000256" key="1">
    <source>
        <dbReference type="ARBA" id="ARBA00001946"/>
    </source>
</evidence>
<dbReference type="KEGG" id="pdh:B9T62_25060"/>
<dbReference type="GO" id="GO:0006364">
    <property type="term" value="P:rRNA processing"/>
    <property type="evidence" value="ECO:0007669"/>
    <property type="project" value="TreeGrafter"/>
</dbReference>
<dbReference type="Proteomes" id="UP000249890">
    <property type="component" value="Chromosome"/>
</dbReference>
<organism evidence="7 8">
    <name type="scientific">Paenibacillus donghaensis</name>
    <dbReference type="NCBI Taxonomy" id="414771"/>
    <lineage>
        <taxon>Bacteria</taxon>
        <taxon>Bacillati</taxon>
        <taxon>Bacillota</taxon>
        <taxon>Bacilli</taxon>
        <taxon>Bacillales</taxon>
        <taxon>Paenibacillaceae</taxon>
        <taxon>Paenibacillus</taxon>
    </lineage>
</organism>
<evidence type="ECO:0000256" key="4">
    <source>
        <dbReference type="ARBA" id="ARBA00022842"/>
    </source>
</evidence>
<keyword evidence="4" id="KW-0460">Magnesium</keyword>
<evidence type="ECO:0000256" key="3">
    <source>
        <dbReference type="ARBA" id="ARBA00022801"/>
    </source>
</evidence>
<dbReference type="AlphaFoldDB" id="A0A2Z2KSW1"/>
<protein>
    <submittedName>
        <fullName evidence="7">Ribonuclease E/G</fullName>
    </submittedName>
</protein>
<evidence type="ECO:0000313" key="8">
    <source>
        <dbReference type="Proteomes" id="UP000249890"/>
    </source>
</evidence>
<dbReference type="PROSITE" id="PS50126">
    <property type="entry name" value="S1"/>
    <property type="match status" value="1"/>
</dbReference>
<sequence length="413" mass="46499">MRQMIVHWSQHITQMAFLENGRLVEYAAERDQQQGLVGTYYKGRVMNVLPGMQAAFVDIGQKKNAFLYVDDVLHPHLEKQPEVKPSIETLLQPGQDIVVQVRKEPRGGKGARVTTHYTLPGRWMVYMPFAEYVGVSKKISREAERNRLKAIGERLRRKEEGLIMRTVSEDEPTEAVEGDLAFLRAQWDNITRRALEADAPALLHRDLSIVQRFIRDAFHPQTDELIVDSAEAAREATSFLDEMAPGAYKQVRQYTGAESIFTAYGVQEQLHKSFGHKITLEGGATLVWDETEALTVIDVNTAQYIGGHSLEETVTNTNLLAAEEIGRLIRLRDTGGIIVIDFIDMELEAHRRQVIARLEGVISRDRTKAHILGWTRLGLLEMTRKKARHDSAGFAPATCPCCGGSGKVGQWQE</sequence>
<accession>A0A2Z2KSW1</accession>
<evidence type="ECO:0000313" key="7">
    <source>
        <dbReference type="EMBL" id="ASA23761.1"/>
    </source>
</evidence>
<keyword evidence="8" id="KW-1185">Reference proteome</keyword>
<dbReference type="RefSeq" id="WP_087917747.1">
    <property type="nucleotide sequence ID" value="NZ_CP021780.1"/>
</dbReference>
<dbReference type="GO" id="GO:0004540">
    <property type="term" value="F:RNA nuclease activity"/>
    <property type="evidence" value="ECO:0007669"/>
    <property type="project" value="InterPro"/>
</dbReference>
<dbReference type="InterPro" id="IPR012340">
    <property type="entry name" value="NA-bd_OB-fold"/>
</dbReference>
<dbReference type="SMART" id="SM00316">
    <property type="entry name" value="S1"/>
    <property type="match status" value="1"/>
</dbReference>
<dbReference type="GO" id="GO:0003723">
    <property type="term" value="F:RNA binding"/>
    <property type="evidence" value="ECO:0007669"/>
    <property type="project" value="UniProtKB-KW"/>
</dbReference>
<dbReference type="EMBL" id="CP021780">
    <property type="protein sequence ID" value="ASA23761.1"/>
    <property type="molecule type" value="Genomic_DNA"/>
</dbReference>
<dbReference type="GO" id="GO:0005737">
    <property type="term" value="C:cytoplasm"/>
    <property type="evidence" value="ECO:0007669"/>
    <property type="project" value="TreeGrafter"/>
</dbReference>
<dbReference type="InterPro" id="IPR003029">
    <property type="entry name" value="S1_domain"/>
</dbReference>
<dbReference type="CDD" id="cd04453">
    <property type="entry name" value="S1_RNase_E"/>
    <property type="match status" value="1"/>
</dbReference>
<dbReference type="GO" id="GO:0046872">
    <property type="term" value="F:metal ion binding"/>
    <property type="evidence" value="ECO:0007669"/>
    <property type="project" value="UniProtKB-KW"/>
</dbReference>
<keyword evidence="3" id="KW-0378">Hydrolase</keyword>
<dbReference type="PANTHER" id="PTHR30001">
    <property type="entry name" value="RIBONUCLEASE"/>
    <property type="match status" value="1"/>
</dbReference>
<feature type="domain" description="S1 motif" evidence="6">
    <location>
        <begin position="38"/>
        <end position="116"/>
    </location>
</feature>
<evidence type="ECO:0000259" key="6">
    <source>
        <dbReference type="PROSITE" id="PS50126"/>
    </source>
</evidence>
<keyword evidence="5" id="KW-0694">RNA-binding</keyword>